<evidence type="ECO:0000313" key="3">
    <source>
        <dbReference type="Proteomes" id="UP000821866"/>
    </source>
</evidence>
<evidence type="ECO:0000313" key="2">
    <source>
        <dbReference type="EMBL" id="KAH8010100.1"/>
    </source>
</evidence>
<dbReference type="GO" id="GO:0003676">
    <property type="term" value="F:nucleic acid binding"/>
    <property type="evidence" value="ECO:0007669"/>
    <property type="project" value="InterPro"/>
</dbReference>
<dbReference type="Proteomes" id="UP000821866">
    <property type="component" value="Chromosome 9"/>
</dbReference>
<accession>A0A9J6D7P2</accession>
<dbReference type="GO" id="GO:0006044">
    <property type="term" value="P:N-acetylglucosamine metabolic process"/>
    <property type="evidence" value="ECO:0007669"/>
    <property type="project" value="TreeGrafter"/>
</dbReference>
<dbReference type="AlphaFoldDB" id="A0A9J6D7P2"/>
<comment type="caution">
    <text evidence="2">The sequence shown here is derived from an EMBL/GenBank/DDBJ whole genome shotgun (WGS) entry which is preliminary data.</text>
</comment>
<sequence>MAAGSSTGTSELLDNGKQKNNAMYYRRQVSPNGLHAERKPLRVFTDSHAAYSEIFRPASEDTTAAAIQSIIRRHKKADRPIETIWTPGHTGVPWGNTAAHAAAASADGLQRKAIIEGAHTKELTVASKEPPNVSEDIYDFFLEGPLPVAFKDALEKYPVVPITDVKIVLIVAYYRSGSSFFGELMSSTPRTFFHYEPLMLFTVAGNIRLGRQHYAFKLLDALVQVPFRAALHCLDGETPLITSRTTSWLISAEEKSRAFLQVQSWIKRNPEIAPSVRVIHLVRDPRAVYASRRRLGWCKNHKQCGSATALCDQMRSNLDAFGDLGHHLPNNRTYQIRYEDLTADPLNETKRLFASLGLQFTPSVYEYVVNHTTASGAKTKDAFSTWRNAKEVADRWKRRISPRKDSPDTSQVH</sequence>
<reference evidence="2" key="1">
    <citation type="journal article" date="2020" name="Cell">
        <title>Large-Scale Comparative Analyses of Tick Genomes Elucidate Their Genetic Diversity and Vector Capacities.</title>
        <authorList>
            <consortium name="Tick Genome and Microbiome Consortium (TIGMIC)"/>
            <person name="Jia N."/>
            <person name="Wang J."/>
            <person name="Shi W."/>
            <person name="Du L."/>
            <person name="Sun Y."/>
            <person name="Zhan W."/>
            <person name="Jiang J.F."/>
            <person name="Wang Q."/>
            <person name="Zhang B."/>
            <person name="Ji P."/>
            <person name="Bell-Sakyi L."/>
            <person name="Cui X.M."/>
            <person name="Yuan T.T."/>
            <person name="Jiang B.G."/>
            <person name="Yang W.F."/>
            <person name="Lam T.T."/>
            <person name="Chang Q.C."/>
            <person name="Ding S.J."/>
            <person name="Wang X.J."/>
            <person name="Zhu J.G."/>
            <person name="Ruan X.D."/>
            <person name="Zhao L."/>
            <person name="Wei J.T."/>
            <person name="Ye R.Z."/>
            <person name="Que T.C."/>
            <person name="Du C.H."/>
            <person name="Zhou Y.H."/>
            <person name="Cheng J.X."/>
            <person name="Dai P.F."/>
            <person name="Guo W.B."/>
            <person name="Han X.H."/>
            <person name="Huang E.J."/>
            <person name="Li L.F."/>
            <person name="Wei W."/>
            <person name="Gao Y.C."/>
            <person name="Liu J.Z."/>
            <person name="Shao H.Z."/>
            <person name="Wang X."/>
            <person name="Wang C.C."/>
            <person name="Yang T.C."/>
            <person name="Huo Q.B."/>
            <person name="Li W."/>
            <person name="Chen H.Y."/>
            <person name="Chen S.E."/>
            <person name="Zhou L.G."/>
            <person name="Ni X.B."/>
            <person name="Tian J.H."/>
            <person name="Sheng Y."/>
            <person name="Liu T."/>
            <person name="Pan Y.S."/>
            <person name="Xia L.Y."/>
            <person name="Li J."/>
            <person name="Zhao F."/>
            <person name="Cao W.C."/>
        </authorList>
    </citation>
    <scope>NUCLEOTIDE SEQUENCE</scope>
    <source>
        <strain evidence="2">Rmic-2018</strain>
    </source>
</reference>
<feature type="region of interest" description="Disordered" evidence="1">
    <location>
        <begin position="394"/>
        <end position="413"/>
    </location>
</feature>
<organism evidence="2 3">
    <name type="scientific">Rhipicephalus microplus</name>
    <name type="common">Cattle tick</name>
    <name type="synonym">Boophilus microplus</name>
    <dbReference type="NCBI Taxonomy" id="6941"/>
    <lineage>
        <taxon>Eukaryota</taxon>
        <taxon>Metazoa</taxon>
        <taxon>Ecdysozoa</taxon>
        <taxon>Arthropoda</taxon>
        <taxon>Chelicerata</taxon>
        <taxon>Arachnida</taxon>
        <taxon>Acari</taxon>
        <taxon>Parasitiformes</taxon>
        <taxon>Ixodida</taxon>
        <taxon>Ixodoidea</taxon>
        <taxon>Ixodidae</taxon>
        <taxon>Rhipicephalinae</taxon>
        <taxon>Rhipicephalus</taxon>
        <taxon>Boophilus</taxon>
    </lineage>
</organism>
<dbReference type="Pfam" id="PF13469">
    <property type="entry name" value="Sulfotransfer_3"/>
    <property type="match status" value="1"/>
</dbReference>
<dbReference type="EMBL" id="JABSTU010000011">
    <property type="protein sequence ID" value="KAH8010100.1"/>
    <property type="molecule type" value="Genomic_DNA"/>
</dbReference>
<dbReference type="PANTHER" id="PTHR10704:SF44">
    <property type="entry name" value="LD35051P-RELATED"/>
    <property type="match status" value="1"/>
</dbReference>
<dbReference type="InterPro" id="IPR027417">
    <property type="entry name" value="P-loop_NTPase"/>
</dbReference>
<dbReference type="InterPro" id="IPR036397">
    <property type="entry name" value="RNaseH_sf"/>
</dbReference>
<dbReference type="Gene3D" id="3.40.50.300">
    <property type="entry name" value="P-loop containing nucleotide triphosphate hydrolases"/>
    <property type="match status" value="1"/>
</dbReference>
<dbReference type="SUPFAM" id="SSF52540">
    <property type="entry name" value="P-loop containing nucleoside triphosphate hydrolases"/>
    <property type="match status" value="1"/>
</dbReference>
<evidence type="ECO:0000256" key="1">
    <source>
        <dbReference type="SAM" id="MobiDB-lite"/>
    </source>
</evidence>
<reference evidence="2" key="2">
    <citation type="submission" date="2021-09" db="EMBL/GenBank/DDBJ databases">
        <authorList>
            <person name="Jia N."/>
            <person name="Wang J."/>
            <person name="Shi W."/>
            <person name="Du L."/>
            <person name="Sun Y."/>
            <person name="Zhan W."/>
            <person name="Jiang J."/>
            <person name="Wang Q."/>
            <person name="Zhang B."/>
            <person name="Ji P."/>
            <person name="Sakyi L.B."/>
            <person name="Cui X."/>
            <person name="Yuan T."/>
            <person name="Jiang B."/>
            <person name="Yang W."/>
            <person name="Lam T.T.-Y."/>
            <person name="Chang Q."/>
            <person name="Ding S."/>
            <person name="Wang X."/>
            <person name="Zhu J."/>
            <person name="Ruan X."/>
            <person name="Zhao L."/>
            <person name="Wei J."/>
            <person name="Que T."/>
            <person name="Du C."/>
            <person name="Cheng J."/>
            <person name="Dai P."/>
            <person name="Han X."/>
            <person name="Huang E."/>
            <person name="Gao Y."/>
            <person name="Liu J."/>
            <person name="Shao H."/>
            <person name="Ye R."/>
            <person name="Li L."/>
            <person name="Wei W."/>
            <person name="Wang X."/>
            <person name="Wang C."/>
            <person name="Huo Q."/>
            <person name="Li W."/>
            <person name="Guo W."/>
            <person name="Chen H."/>
            <person name="Chen S."/>
            <person name="Zhou L."/>
            <person name="Zhou L."/>
            <person name="Ni X."/>
            <person name="Tian J."/>
            <person name="Zhou Y."/>
            <person name="Sheng Y."/>
            <person name="Liu T."/>
            <person name="Pan Y."/>
            <person name="Xia L."/>
            <person name="Li J."/>
            <person name="Zhao F."/>
            <person name="Cao W."/>
        </authorList>
    </citation>
    <scope>NUCLEOTIDE SEQUENCE</scope>
    <source>
        <strain evidence="2">Rmic-2018</strain>
        <tissue evidence="2">Larvae</tissue>
    </source>
</reference>
<dbReference type="VEuPathDB" id="VectorBase:LOC119177837"/>
<keyword evidence="3" id="KW-1185">Reference proteome</keyword>
<feature type="compositionally biased region" description="Polar residues" evidence="1">
    <location>
        <begin position="1"/>
        <end position="12"/>
    </location>
</feature>
<dbReference type="PANTHER" id="PTHR10704">
    <property type="entry name" value="CARBOHYDRATE SULFOTRANSFERASE"/>
    <property type="match status" value="1"/>
</dbReference>
<gene>
    <name evidence="2" type="ORF">HPB51_024775</name>
</gene>
<dbReference type="InterPro" id="IPR051135">
    <property type="entry name" value="Gal/GlcNAc/GalNAc_ST"/>
</dbReference>
<proteinExistence type="predicted"/>
<dbReference type="Gene3D" id="3.30.420.10">
    <property type="entry name" value="Ribonuclease H-like superfamily/Ribonuclease H"/>
    <property type="match status" value="1"/>
</dbReference>
<feature type="region of interest" description="Disordered" evidence="1">
    <location>
        <begin position="1"/>
        <end position="21"/>
    </location>
</feature>
<dbReference type="GO" id="GO:0006790">
    <property type="term" value="P:sulfur compound metabolic process"/>
    <property type="evidence" value="ECO:0007669"/>
    <property type="project" value="TreeGrafter"/>
</dbReference>
<protein>
    <submittedName>
        <fullName evidence="2">Uncharacterized protein</fullName>
    </submittedName>
</protein>
<name>A0A9J6D7P2_RHIMP</name>
<dbReference type="GO" id="GO:0001517">
    <property type="term" value="F:N-acetylglucosamine 6-O-sulfotransferase activity"/>
    <property type="evidence" value="ECO:0007669"/>
    <property type="project" value="TreeGrafter"/>
</dbReference>